<evidence type="ECO:0000259" key="2">
    <source>
        <dbReference type="Pfam" id="PF00496"/>
    </source>
</evidence>
<keyword evidence="1" id="KW-0732">Signal</keyword>
<dbReference type="Pfam" id="PF00496">
    <property type="entry name" value="SBP_bac_5"/>
    <property type="match status" value="1"/>
</dbReference>
<sequence>MGRTRKRFVALATSAVVAASLAACGGDGGSSSNDGVGNQEGQEVTEATKGGSITYLQSSVTEHLDPQRVYVGRDISNLGRLVYRSWVQFPSGTTDATEGTTPIADLATDTGTANEDATEWQFTLKDGPVWQDGEPITCEDFAYGVSRTFATDVITGGPNYIIGYLDVPTADDGSSQYKGPYTGEGQELFDQAVSCDGNTITYKFKKPWPDFPLAIASLRAFDPVREDQDKGDRSDLVPFSSGPYMLDGEWDEDSGGTFVRNPEWDGEEDTNRQANFDDITFEVGVEPETIIERLIADQGEDTTAIAAQNITSAQYNQITGDVAERAVNIQSPFTNYLVPNFNQIEDVKVRQALALATNRAAYIGALGGELASTPAQTIVSPDVPGHQPLDTFGSAEGGDVDSAKALLEEAGVETPYPITLTYPIGSASSENAFAALKQTYDQAGFEVTLDGLDPSGPYYETIQKPDSDSDLIWGGWGADWPSISTVLPPLFDSRLNLTANSNGQDYGNYDSDEANALIDEALAETDLDAANELWGQLDQLLADDVAYIPLDTTNFYYLRGSGIENYVNSVSTSGYPDLGVIAVAEDAQ</sequence>
<organism evidence="3 4">
    <name type="scientific">Nocardioides kribbensis</name>
    <dbReference type="NCBI Taxonomy" id="305517"/>
    <lineage>
        <taxon>Bacteria</taxon>
        <taxon>Bacillati</taxon>
        <taxon>Actinomycetota</taxon>
        <taxon>Actinomycetes</taxon>
        <taxon>Propionibacteriales</taxon>
        <taxon>Nocardioidaceae</taxon>
        <taxon>Nocardioides</taxon>
    </lineage>
</organism>
<dbReference type="PANTHER" id="PTHR30290:SF83">
    <property type="entry name" value="ABC TRANSPORTER SUBSTRATE-BINDING PROTEIN"/>
    <property type="match status" value="1"/>
</dbReference>
<dbReference type="SUPFAM" id="SSF53850">
    <property type="entry name" value="Periplasmic binding protein-like II"/>
    <property type="match status" value="1"/>
</dbReference>
<feature type="chain" id="PRO_5046199644" evidence="1">
    <location>
        <begin position="26"/>
        <end position="588"/>
    </location>
</feature>
<dbReference type="InterPro" id="IPR030678">
    <property type="entry name" value="Peptide/Ni-bd"/>
</dbReference>
<dbReference type="InterPro" id="IPR000914">
    <property type="entry name" value="SBP_5_dom"/>
</dbReference>
<dbReference type="Proteomes" id="UP001482520">
    <property type="component" value="Unassembled WGS sequence"/>
</dbReference>
<dbReference type="RefSeq" id="WP_349804424.1">
    <property type="nucleotide sequence ID" value="NZ_JBEGDP010000007.1"/>
</dbReference>
<dbReference type="Gene3D" id="3.40.190.10">
    <property type="entry name" value="Periplasmic binding protein-like II"/>
    <property type="match status" value="1"/>
</dbReference>
<comment type="caution">
    <text evidence="3">The sequence shown here is derived from an EMBL/GenBank/DDBJ whole genome shotgun (WGS) entry which is preliminary data.</text>
</comment>
<feature type="domain" description="Solute-binding protein family 5" evidence="2">
    <location>
        <begin position="102"/>
        <end position="493"/>
    </location>
</feature>
<name>A0ABV1NY03_9ACTN</name>
<protein>
    <submittedName>
        <fullName evidence="3">ABC transporter substrate-binding protein</fullName>
    </submittedName>
</protein>
<dbReference type="PIRSF" id="PIRSF002741">
    <property type="entry name" value="MppA"/>
    <property type="match status" value="1"/>
</dbReference>
<evidence type="ECO:0000313" key="3">
    <source>
        <dbReference type="EMBL" id="MEQ7847387.1"/>
    </source>
</evidence>
<gene>
    <name evidence="3" type="ORF">V6R90_08865</name>
</gene>
<dbReference type="EMBL" id="JBEGDP010000007">
    <property type="protein sequence ID" value="MEQ7847387.1"/>
    <property type="molecule type" value="Genomic_DNA"/>
</dbReference>
<proteinExistence type="predicted"/>
<dbReference type="PANTHER" id="PTHR30290">
    <property type="entry name" value="PERIPLASMIC BINDING COMPONENT OF ABC TRANSPORTER"/>
    <property type="match status" value="1"/>
</dbReference>
<dbReference type="InterPro" id="IPR039424">
    <property type="entry name" value="SBP_5"/>
</dbReference>
<keyword evidence="4" id="KW-1185">Reference proteome</keyword>
<feature type="signal peptide" evidence="1">
    <location>
        <begin position="1"/>
        <end position="25"/>
    </location>
</feature>
<dbReference type="PROSITE" id="PS51257">
    <property type="entry name" value="PROKAR_LIPOPROTEIN"/>
    <property type="match status" value="1"/>
</dbReference>
<accession>A0ABV1NY03</accession>
<evidence type="ECO:0000256" key="1">
    <source>
        <dbReference type="SAM" id="SignalP"/>
    </source>
</evidence>
<dbReference type="CDD" id="cd08506">
    <property type="entry name" value="PBP2_clavulanate_OppA2"/>
    <property type="match status" value="1"/>
</dbReference>
<reference evidence="3 4" key="1">
    <citation type="submission" date="2024-02" db="EMBL/GenBank/DDBJ databases">
        <title>Full genome sequence of Nocardioides kribbensis.</title>
        <authorList>
            <person name="Poletto B.L."/>
            <person name="Silva G."/>
            <person name="Galante D."/>
            <person name="Campos K.R."/>
            <person name="Santos M.B.N."/>
            <person name="Sacchi C.T."/>
        </authorList>
    </citation>
    <scope>NUCLEOTIDE SEQUENCE [LARGE SCALE GENOMIC DNA]</scope>
    <source>
        <strain evidence="3 4">O4R</strain>
    </source>
</reference>
<dbReference type="Gene3D" id="3.10.105.10">
    <property type="entry name" value="Dipeptide-binding Protein, Domain 3"/>
    <property type="match status" value="1"/>
</dbReference>
<evidence type="ECO:0000313" key="4">
    <source>
        <dbReference type="Proteomes" id="UP001482520"/>
    </source>
</evidence>